<proteinExistence type="predicted"/>
<dbReference type="RefSeq" id="WP_187304535.1">
    <property type="nucleotide sequence ID" value="NZ_JACRYT010000066.1"/>
</dbReference>
<reference evidence="1" key="1">
    <citation type="submission" date="2020-08" db="EMBL/GenBank/DDBJ databases">
        <title>Genome public.</title>
        <authorList>
            <person name="Liu C."/>
            <person name="Sun Q."/>
        </authorList>
    </citation>
    <scope>NUCLEOTIDE SEQUENCE</scope>
    <source>
        <strain evidence="1">BX12</strain>
    </source>
</reference>
<dbReference type="Proteomes" id="UP000602647">
    <property type="component" value="Unassembled WGS sequence"/>
</dbReference>
<evidence type="ECO:0000313" key="1">
    <source>
        <dbReference type="EMBL" id="MBC6681457.1"/>
    </source>
</evidence>
<evidence type="ECO:0008006" key="3">
    <source>
        <dbReference type="Google" id="ProtNLM"/>
    </source>
</evidence>
<organism evidence="1 2">
    <name type="scientific">Zhenpiania hominis</name>
    <dbReference type="NCBI Taxonomy" id="2763644"/>
    <lineage>
        <taxon>Bacteria</taxon>
        <taxon>Bacillati</taxon>
        <taxon>Bacillota</taxon>
        <taxon>Clostridia</taxon>
        <taxon>Peptostreptococcales</taxon>
        <taxon>Anaerovoracaceae</taxon>
        <taxon>Zhenpiania</taxon>
    </lineage>
</organism>
<comment type="caution">
    <text evidence="1">The sequence shown here is derived from an EMBL/GenBank/DDBJ whole genome shotgun (WGS) entry which is preliminary data.</text>
</comment>
<keyword evidence="2" id="KW-1185">Reference proteome</keyword>
<accession>A0A923NNS9</accession>
<dbReference type="AlphaFoldDB" id="A0A923NNS9"/>
<protein>
    <recommendedName>
        <fullName evidence="3">DUF551 domain-containing protein</fullName>
    </recommendedName>
</protein>
<evidence type="ECO:0000313" key="2">
    <source>
        <dbReference type="Proteomes" id="UP000602647"/>
    </source>
</evidence>
<name>A0A923NNS9_9FIRM</name>
<dbReference type="EMBL" id="JACRYT010000066">
    <property type="protein sequence ID" value="MBC6681457.1"/>
    <property type="molecule type" value="Genomic_DNA"/>
</dbReference>
<gene>
    <name evidence="1" type="ORF">H9L42_16755</name>
</gene>
<sequence>MKNREKYKNELVKVCKSGELMKFFNNYVVPTYDCGNYEVINAEKVALLTALWLDEEYQKPEVDWSKVENDDLILVRDGDDEEWNRAHFAYYKNGKVYAWSGGKTSWTASSYMHWEYAKLAEPQE</sequence>